<dbReference type="EMBL" id="WVTI01000002">
    <property type="protein sequence ID" value="MXS25269.1"/>
    <property type="molecule type" value="Genomic_DNA"/>
</dbReference>
<accession>A0A6I4XHL7</accession>
<evidence type="ECO:0000313" key="2">
    <source>
        <dbReference type="EMBL" id="MXS25269.1"/>
    </source>
</evidence>
<reference evidence="2 3" key="1">
    <citation type="submission" date="2019-04" db="EMBL/GenBank/DDBJ databases">
        <title>Step-wise assembly of the neonatal virome modulated by breast feeding.</title>
        <authorList>
            <person name="Liang G."/>
            <person name="Bushman F."/>
        </authorList>
    </citation>
    <scope>NUCLEOTIDE SEQUENCE [LARGE SCALE GENOMIC DNA]</scope>
    <source>
        <strain evidence="2 3">E3404</strain>
    </source>
</reference>
<proteinExistence type="predicted"/>
<name>A0A6I4XHL7_ENTGA</name>
<dbReference type="RefSeq" id="WP_160805753.1">
    <property type="nucleotide sequence ID" value="NZ_WVTI01000002.1"/>
</dbReference>
<sequence>MKLADTVTRVQDGKYSPPPRVARKQRRVKAGIEYWCVTERFKTPFKAVCVKVLDNSAIVTFGSDRTVVKLRNMKRGDES</sequence>
<feature type="region of interest" description="Disordered" evidence="1">
    <location>
        <begin position="1"/>
        <end position="22"/>
    </location>
</feature>
<comment type="caution">
    <text evidence="2">The sequence shown here is derived from an EMBL/GenBank/DDBJ whole genome shotgun (WGS) entry which is preliminary data.</text>
</comment>
<dbReference type="Proteomes" id="UP000439965">
    <property type="component" value="Unassembled WGS sequence"/>
</dbReference>
<organism evidence="2 3">
    <name type="scientific">Enterococcus gallinarum</name>
    <dbReference type="NCBI Taxonomy" id="1353"/>
    <lineage>
        <taxon>Bacteria</taxon>
        <taxon>Bacillati</taxon>
        <taxon>Bacillota</taxon>
        <taxon>Bacilli</taxon>
        <taxon>Lactobacillales</taxon>
        <taxon>Enterococcaceae</taxon>
        <taxon>Enterococcus</taxon>
    </lineage>
</organism>
<evidence type="ECO:0000256" key="1">
    <source>
        <dbReference type="SAM" id="MobiDB-lite"/>
    </source>
</evidence>
<gene>
    <name evidence="2" type="ORF">GTI89_04145</name>
</gene>
<evidence type="ECO:0000313" key="3">
    <source>
        <dbReference type="Proteomes" id="UP000439965"/>
    </source>
</evidence>
<dbReference type="AlphaFoldDB" id="A0A6I4XHL7"/>
<protein>
    <submittedName>
        <fullName evidence="2">Uncharacterized protein</fullName>
    </submittedName>
</protein>